<evidence type="ECO:0000256" key="2">
    <source>
        <dbReference type="ARBA" id="ARBA00004613"/>
    </source>
</evidence>
<name>A0A7Y0FV39_9HYPH</name>
<keyword evidence="6" id="KW-0812">Transmembrane</keyword>
<keyword evidence="6" id="KW-0472">Membrane</keyword>
<dbReference type="InterPro" id="IPR025202">
    <property type="entry name" value="PLD-like_dom"/>
</dbReference>
<feature type="domain" description="PLD phosphodiesterase" evidence="7">
    <location>
        <begin position="185"/>
        <end position="212"/>
    </location>
</feature>
<dbReference type="GO" id="GO:0032049">
    <property type="term" value="P:cardiolipin biosynthetic process"/>
    <property type="evidence" value="ECO:0007669"/>
    <property type="project" value="UniProtKB-ARBA"/>
</dbReference>
<dbReference type="PANTHER" id="PTHR21248">
    <property type="entry name" value="CARDIOLIPIN SYNTHASE"/>
    <property type="match status" value="1"/>
</dbReference>
<dbReference type="SMART" id="SM00155">
    <property type="entry name" value="PLDc"/>
    <property type="match status" value="2"/>
</dbReference>
<dbReference type="InterPro" id="IPR001736">
    <property type="entry name" value="PLipase_D/transphosphatidylase"/>
</dbReference>
<evidence type="ECO:0000256" key="5">
    <source>
        <dbReference type="ARBA" id="ARBA00029594"/>
    </source>
</evidence>
<dbReference type="PANTHER" id="PTHR21248:SF12">
    <property type="entry name" value="CARDIOLIPIN SYNTHASE C"/>
    <property type="match status" value="1"/>
</dbReference>
<evidence type="ECO:0000256" key="3">
    <source>
        <dbReference type="ARBA" id="ARBA00018392"/>
    </source>
</evidence>
<proteinExistence type="predicted"/>
<evidence type="ECO:0000313" key="9">
    <source>
        <dbReference type="Proteomes" id="UP000541470"/>
    </source>
</evidence>
<protein>
    <recommendedName>
        <fullName evidence="3">Phospholipase D</fullName>
    </recommendedName>
    <alternativeName>
        <fullName evidence="5">Choline phosphatase</fullName>
    </alternativeName>
</protein>
<dbReference type="EMBL" id="JABBGK010000001">
    <property type="protein sequence ID" value="NML73500.1"/>
    <property type="molecule type" value="Genomic_DNA"/>
</dbReference>
<keyword evidence="4" id="KW-0964">Secreted</keyword>
<organism evidence="8 9">
    <name type="scientific">Rhizobium terricola</name>
    <dbReference type="NCBI Taxonomy" id="2728849"/>
    <lineage>
        <taxon>Bacteria</taxon>
        <taxon>Pseudomonadati</taxon>
        <taxon>Pseudomonadota</taxon>
        <taxon>Alphaproteobacteria</taxon>
        <taxon>Hyphomicrobiales</taxon>
        <taxon>Rhizobiaceae</taxon>
        <taxon>Rhizobium/Agrobacterium group</taxon>
        <taxon>Rhizobium</taxon>
    </lineage>
</organism>
<dbReference type="Pfam" id="PF13091">
    <property type="entry name" value="PLDc_2"/>
    <property type="match status" value="2"/>
</dbReference>
<reference evidence="8 9" key="1">
    <citation type="submission" date="2020-04" db="EMBL/GenBank/DDBJ databases">
        <title>Rhizobium sp. S-51 isolated from soil.</title>
        <authorList>
            <person name="Dahal R.H."/>
        </authorList>
    </citation>
    <scope>NUCLEOTIDE SEQUENCE [LARGE SCALE GENOMIC DNA]</scope>
    <source>
        <strain evidence="8 9">S-51</strain>
    </source>
</reference>
<evidence type="ECO:0000313" key="8">
    <source>
        <dbReference type="EMBL" id="NML73500.1"/>
    </source>
</evidence>
<dbReference type="RefSeq" id="WP_169589587.1">
    <property type="nucleotide sequence ID" value="NZ_JABBGK010000001.1"/>
</dbReference>
<dbReference type="Proteomes" id="UP000541470">
    <property type="component" value="Unassembled WGS sequence"/>
</dbReference>
<evidence type="ECO:0000256" key="4">
    <source>
        <dbReference type="ARBA" id="ARBA00022525"/>
    </source>
</evidence>
<dbReference type="SUPFAM" id="SSF56024">
    <property type="entry name" value="Phospholipase D/nuclease"/>
    <property type="match status" value="2"/>
</dbReference>
<comment type="caution">
    <text evidence="8">The sequence shown here is derived from an EMBL/GenBank/DDBJ whole genome shotgun (WGS) entry which is preliminary data.</text>
</comment>
<dbReference type="GO" id="GO:0005576">
    <property type="term" value="C:extracellular region"/>
    <property type="evidence" value="ECO:0007669"/>
    <property type="project" value="UniProtKB-SubCell"/>
</dbReference>
<dbReference type="GO" id="GO:0030572">
    <property type="term" value="F:phosphatidyltransferase activity"/>
    <property type="evidence" value="ECO:0007669"/>
    <property type="project" value="UniProtKB-ARBA"/>
</dbReference>
<accession>A0A7Y0FV39</accession>
<dbReference type="CDD" id="cd09111">
    <property type="entry name" value="PLDc_ymdC_like_1"/>
    <property type="match status" value="1"/>
</dbReference>
<evidence type="ECO:0000256" key="1">
    <source>
        <dbReference type="ARBA" id="ARBA00003145"/>
    </source>
</evidence>
<keyword evidence="9" id="KW-1185">Reference proteome</keyword>
<gene>
    <name evidence="8" type="ORF">HHL25_05085</name>
</gene>
<sequence>MGCCSTSRGDARLRIAKYLLVVIVLLTVVSWLSVYAYGRFAAHARGRPSESIPPAADVTALDRVFGRMADDRPDQSGLALIAEDVGAFAARAHAARAAGRSLDLQYYYWRDDLTGGLLTREVLAAADRGVRVRILLDDINTRGDDSLLAALDSHPRIEVRLFNPAINREGALGRGAEMLLRFVTVTRRMHNKAWIADGRLAIVGGRNIGDAYFGAARDANFRDLDVLMLGTVVTSTASIFDRFWNSPAVLPVASLADGRGEGLLRLRTRLDRLAHSRQADAYLSQLEDDEAAARASAERFTFHWTAEAEIISDPPEKVLGVGQQGWLDTAILPTIASARQTLELISPYFIPGDEGIAMLKGMTERHVSVSVLTNSLAATDVAAVHGAYAPYRPDLLAAGVHLFELRPDGGPRRFSLFGSSSASLHTKAFTVDGIAGFVGSFNFDPRSISLNTEMGLVFRDRPLASALEQEFATHTDPKHSYRLGLESGRIVWTEEHGSQVGNHDPDASLWRRFVAVVTGLLPLESQL</sequence>
<dbReference type="CDD" id="cd09113">
    <property type="entry name" value="PLDc_ymdC_like_2"/>
    <property type="match status" value="1"/>
</dbReference>
<comment type="function">
    <text evidence="1">Could be a virulence factor.</text>
</comment>
<dbReference type="Gene3D" id="3.30.870.10">
    <property type="entry name" value="Endonuclease Chain A"/>
    <property type="match status" value="2"/>
</dbReference>
<feature type="domain" description="PLD phosphodiesterase" evidence="7">
    <location>
        <begin position="420"/>
        <end position="447"/>
    </location>
</feature>
<evidence type="ECO:0000256" key="6">
    <source>
        <dbReference type="SAM" id="Phobius"/>
    </source>
</evidence>
<dbReference type="PROSITE" id="PS50035">
    <property type="entry name" value="PLD"/>
    <property type="match status" value="2"/>
</dbReference>
<comment type="subcellular location">
    <subcellularLocation>
        <location evidence="2">Secreted</location>
    </subcellularLocation>
</comment>
<feature type="transmembrane region" description="Helical" evidence="6">
    <location>
        <begin position="18"/>
        <end position="38"/>
    </location>
</feature>
<keyword evidence="6" id="KW-1133">Transmembrane helix</keyword>
<evidence type="ECO:0000259" key="7">
    <source>
        <dbReference type="PROSITE" id="PS50035"/>
    </source>
</evidence>
<dbReference type="AlphaFoldDB" id="A0A7Y0FV39"/>